<protein>
    <recommendedName>
        <fullName evidence="5">Succinylglutamate desuccinylase/Aspartoacylase catalytic domain-containing protein</fullName>
    </recommendedName>
</protein>
<accession>A0A1F5FVF5</accession>
<evidence type="ECO:0000256" key="3">
    <source>
        <dbReference type="ARBA" id="ARBA00022801"/>
    </source>
</evidence>
<keyword evidence="4" id="KW-0862">Zinc</keyword>
<evidence type="ECO:0000256" key="1">
    <source>
        <dbReference type="ARBA" id="ARBA00001947"/>
    </source>
</evidence>
<evidence type="ECO:0000259" key="5">
    <source>
        <dbReference type="Pfam" id="PF24827"/>
    </source>
</evidence>
<gene>
    <name evidence="6" type="ORF">A2572_04815</name>
</gene>
<evidence type="ECO:0000313" key="7">
    <source>
        <dbReference type="Proteomes" id="UP000179237"/>
    </source>
</evidence>
<dbReference type="GO" id="GO:0016788">
    <property type="term" value="F:hydrolase activity, acting on ester bonds"/>
    <property type="evidence" value="ECO:0007669"/>
    <property type="project" value="InterPro"/>
</dbReference>
<proteinExistence type="predicted"/>
<dbReference type="AlphaFoldDB" id="A0A1F5FVF5"/>
<keyword evidence="3" id="KW-0378">Hydrolase</keyword>
<name>A0A1F5FVF5_9BACT</name>
<dbReference type="Proteomes" id="UP000179237">
    <property type="component" value="Unassembled WGS sequence"/>
</dbReference>
<dbReference type="EMBL" id="MFAQ01000012">
    <property type="protein sequence ID" value="OGD83591.1"/>
    <property type="molecule type" value="Genomic_DNA"/>
</dbReference>
<sequence length="225" mass="26187">MRKYQTSEPSLFYYQTGENPRLLIHTGTHGDEYEVIDLVMEAVKKYEDYLPSFVFVPVVSPSAVAKRTRNNGRGIDMNREFYSDSDDKEVVANIEILENKEFDLFVSFHEDPGSSFYYIYDVKFSDRVDELVLAHNKKVSDMGVELLNGVDDPDDDFLGYEFVDGYLKLTHREEYDDDGTVSAWVLNRRKASEYYCPEIPGLVDIATKRKIVETFFEKVLVERYK</sequence>
<keyword evidence="2" id="KW-0479">Metal-binding</keyword>
<evidence type="ECO:0000256" key="2">
    <source>
        <dbReference type="ARBA" id="ARBA00022723"/>
    </source>
</evidence>
<reference evidence="6 7" key="1">
    <citation type="journal article" date="2016" name="Nat. Commun.">
        <title>Thousands of microbial genomes shed light on interconnected biogeochemical processes in an aquifer system.</title>
        <authorList>
            <person name="Anantharaman K."/>
            <person name="Brown C.T."/>
            <person name="Hug L.A."/>
            <person name="Sharon I."/>
            <person name="Castelle C.J."/>
            <person name="Probst A.J."/>
            <person name="Thomas B.C."/>
            <person name="Singh A."/>
            <person name="Wilkins M.J."/>
            <person name="Karaoz U."/>
            <person name="Brodie E.L."/>
            <person name="Williams K.H."/>
            <person name="Hubbard S.S."/>
            <person name="Banfield J.F."/>
        </authorList>
    </citation>
    <scope>NUCLEOTIDE SEQUENCE [LARGE SCALE GENOMIC DNA]</scope>
</reference>
<dbReference type="GO" id="GO:0046872">
    <property type="term" value="F:metal ion binding"/>
    <property type="evidence" value="ECO:0007669"/>
    <property type="project" value="UniProtKB-KW"/>
</dbReference>
<dbReference type="SUPFAM" id="SSF53187">
    <property type="entry name" value="Zn-dependent exopeptidases"/>
    <property type="match status" value="1"/>
</dbReference>
<dbReference type="InterPro" id="IPR055438">
    <property type="entry name" value="AstE_AspA_cat"/>
</dbReference>
<comment type="caution">
    <text evidence="6">The sequence shown here is derived from an EMBL/GenBank/DDBJ whole genome shotgun (WGS) entry which is preliminary data.</text>
</comment>
<evidence type="ECO:0000256" key="4">
    <source>
        <dbReference type="ARBA" id="ARBA00022833"/>
    </source>
</evidence>
<comment type="cofactor">
    <cofactor evidence="1">
        <name>Zn(2+)</name>
        <dbReference type="ChEBI" id="CHEBI:29105"/>
    </cofactor>
</comment>
<dbReference type="Gene3D" id="3.40.630.10">
    <property type="entry name" value="Zn peptidases"/>
    <property type="match status" value="1"/>
</dbReference>
<dbReference type="Pfam" id="PF24827">
    <property type="entry name" value="AstE_AspA_cat"/>
    <property type="match status" value="1"/>
</dbReference>
<organism evidence="6 7">
    <name type="scientific">Candidatus Collierbacteria bacterium RIFOXYD1_FULL_40_9</name>
    <dbReference type="NCBI Taxonomy" id="1817731"/>
    <lineage>
        <taxon>Bacteria</taxon>
        <taxon>Candidatus Collieribacteriota</taxon>
    </lineage>
</organism>
<feature type="domain" description="Succinylglutamate desuccinylase/Aspartoacylase catalytic" evidence="5">
    <location>
        <begin position="20"/>
        <end position="88"/>
    </location>
</feature>
<evidence type="ECO:0000313" key="6">
    <source>
        <dbReference type="EMBL" id="OGD83591.1"/>
    </source>
</evidence>